<evidence type="ECO:0000313" key="3">
    <source>
        <dbReference type="Proteomes" id="UP000464865"/>
    </source>
</evidence>
<dbReference type="AlphaFoldDB" id="A0A7L5BDG7"/>
<evidence type="ECO:0000313" key="2">
    <source>
        <dbReference type="EMBL" id="QIB36947.1"/>
    </source>
</evidence>
<proteinExistence type="predicted"/>
<sequence>MTSHPAADLFPETIAKRPRSPNGINVHRFLEGYGIKVLPYTDARGWKDRPANVVYGGRTVARLMRRDMELTGLVVRCIQTSNPTCFDDVVILSVWRFISAHMAHRKAPDVIQEFGRVDLAHIKKRAHRLVNGSYGRMGKTWEKIGTLLADAMIEQEHAA</sequence>
<dbReference type="KEGG" id="roy:G3A56_01680"/>
<dbReference type="EMBL" id="CP048632">
    <property type="protein sequence ID" value="QIB36866.1"/>
    <property type="molecule type" value="Genomic_DNA"/>
</dbReference>
<dbReference type="KEGG" id="roy:G3A56_02175"/>
<dbReference type="Proteomes" id="UP000464865">
    <property type="component" value="Chromosome M15-11"/>
</dbReference>
<accession>A0A7L5BDG7</accession>
<reference evidence="1 3" key="1">
    <citation type="submission" date="2020-02" db="EMBL/GenBank/DDBJ databases">
        <title>Plant-Promoting Endophytic Bacterium Rhizobium oryzihabitans sp. nov., Isolated from the Root of Rice.</title>
        <authorList>
            <person name="zhao J."/>
            <person name="Zhang G."/>
        </authorList>
    </citation>
    <scope>NUCLEOTIDE SEQUENCE [LARGE SCALE GENOMIC DNA]</scope>
    <source>
        <strain evidence="1 3">M15</strain>
    </source>
</reference>
<keyword evidence="3" id="KW-1185">Reference proteome</keyword>
<organism evidence="1 3">
    <name type="scientific">Rhizobium oryzihabitans</name>
    <dbReference type="NCBI Taxonomy" id="2267833"/>
    <lineage>
        <taxon>Bacteria</taxon>
        <taxon>Pseudomonadati</taxon>
        <taxon>Pseudomonadota</taxon>
        <taxon>Alphaproteobacteria</taxon>
        <taxon>Hyphomicrobiales</taxon>
        <taxon>Rhizobiaceae</taxon>
        <taxon>Rhizobium/Agrobacterium group</taxon>
        <taxon>Rhizobium</taxon>
    </lineage>
</organism>
<dbReference type="RefSeq" id="WP_164056061.1">
    <property type="nucleotide sequence ID" value="NZ_CP048632.1"/>
</dbReference>
<dbReference type="EMBL" id="CP048632">
    <property type="protein sequence ID" value="QIB36947.1"/>
    <property type="molecule type" value="Genomic_DNA"/>
</dbReference>
<gene>
    <name evidence="1" type="ORF">G3A56_01680</name>
    <name evidence="2" type="ORF">G3A56_02175</name>
</gene>
<evidence type="ECO:0000313" key="1">
    <source>
        <dbReference type="EMBL" id="QIB36866.1"/>
    </source>
</evidence>
<name>A0A7L5BDG7_9HYPH</name>
<protein>
    <submittedName>
        <fullName evidence="1">Uncharacterized protein</fullName>
    </submittedName>
</protein>